<gene>
    <name evidence="1" type="ORF">F3L20_01340</name>
</gene>
<protein>
    <submittedName>
        <fullName evidence="1">PIN domain nuclease</fullName>
    </submittedName>
</protein>
<name>A0ABX5ZJI2_STRTE</name>
<keyword evidence="2" id="KW-1185">Reference proteome</keyword>
<evidence type="ECO:0000313" key="2">
    <source>
        <dbReference type="Proteomes" id="UP000324308"/>
    </source>
</evidence>
<dbReference type="EMBL" id="CP043959">
    <property type="protein sequence ID" value="QER84686.1"/>
    <property type="molecule type" value="Genomic_DNA"/>
</dbReference>
<accession>A0ABX5ZJI2</accession>
<reference evidence="1 2" key="1">
    <citation type="submission" date="2019-09" db="EMBL/GenBank/DDBJ databases">
        <title>Draft genome sequence of the Ebosin-producing strain Streptomyces sp. 139.</title>
        <authorList>
            <person name="Ai L."/>
            <person name="Geng M."/>
            <person name="Ma M."/>
            <person name="Bai L."/>
        </authorList>
    </citation>
    <scope>NUCLEOTIDE SEQUENCE [LARGE SCALE GENOMIC DNA]</scope>
    <source>
        <strain evidence="1 2">139</strain>
    </source>
</reference>
<dbReference type="Proteomes" id="UP000324308">
    <property type="component" value="Chromosome"/>
</dbReference>
<evidence type="ECO:0000313" key="1">
    <source>
        <dbReference type="EMBL" id="QER84686.1"/>
    </source>
</evidence>
<sequence length="48" mass="5173">MCCTRRARVVQRELTAKGEHRSAGAVDLLVTARRGADGTHAAPKLSRV</sequence>
<organism evidence="1 2">
    <name type="scientific">Streptomyces tendae</name>
    <dbReference type="NCBI Taxonomy" id="1932"/>
    <lineage>
        <taxon>Bacteria</taxon>
        <taxon>Bacillati</taxon>
        <taxon>Actinomycetota</taxon>
        <taxon>Actinomycetes</taxon>
        <taxon>Kitasatosporales</taxon>
        <taxon>Streptomycetaceae</taxon>
        <taxon>Streptomyces</taxon>
    </lineage>
</organism>
<proteinExistence type="predicted"/>